<feature type="region of interest" description="Disordered" evidence="1">
    <location>
        <begin position="76"/>
        <end position="99"/>
    </location>
</feature>
<feature type="compositionally biased region" description="Polar residues" evidence="1">
    <location>
        <begin position="82"/>
        <end position="91"/>
    </location>
</feature>
<dbReference type="EMBL" id="BAABJI010000001">
    <property type="protein sequence ID" value="GAA4906183.1"/>
    <property type="molecule type" value="Genomic_DNA"/>
</dbReference>
<evidence type="ECO:0000256" key="2">
    <source>
        <dbReference type="SAM" id="SignalP"/>
    </source>
</evidence>
<evidence type="ECO:0000256" key="1">
    <source>
        <dbReference type="SAM" id="MobiDB-lite"/>
    </source>
</evidence>
<dbReference type="Proteomes" id="UP001501436">
    <property type="component" value="Unassembled WGS sequence"/>
</dbReference>
<sequence length="99" mass="10399">MKKIRMAVAALAILGAIAPNVAFKKASPNALYTFVRVSGSAGSTNAADYEYRPTAECDQLNNNICKALWSQTSAPTAAGQHPTGTFNSVSDRGNVILNP</sequence>
<feature type="chain" id="PRO_5046181212" evidence="2">
    <location>
        <begin position="23"/>
        <end position="99"/>
    </location>
</feature>
<comment type="caution">
    <text evidence="3">The sequence shown here is derived from an EMBL/GenBank/DDBJ whole genome shotgun (WGS) entry which is preliminary data.</text>
</comment>
<protein>
    <submittedName>
        <fullName evidence="3">Uncharacterized protein</fullName>
    </submittedName>
</protein>
<accession>A0ABP9FP04</accession>
<dbReference type="RefSeq" id="WP_345329432.1">
    <property type="nucleotide sequence ID" value="NZ_BAABJI010000001.1"/>
</dbReference>
<reference evidence="4" key="1">
    <citation type="journal article" date="2019" name="Int. J. Syst. Evol. Microbiol.">
        <title>The Global Catalogue of Microorganisms (GCM) 10K type strain sequencing project: providing services to taxonomists for standard genome sequencing and annotation.</title>
        <authorList>
            <consortium name="The Broad Institute Genomics Platform"/>
            <consortium name="The Broad Institute Genome Sequencing Center for Infectious Disease"/>
            <person name="Wu L."/>
            <person name="Ma J."/>
        </authorList>
    </citation>
    <scope>NUCLEOTIDE SEQUENCE [LARGE SCALE GENOMIC DNA]</scope>
    <source>
        <strain evidence="4">JCM 18283</strain>
    </source>
</reference>
<name>A0ABP9FP04_9SPHI</name>
<evidence type="ECO:0000313" key="4">
    <source>
        <dbReference type="Proteomes" id="UP001501436"/>
    </source>
</evidence>
<keyword evidence="4" id="KW-1185">Reference proteome</keyword>
<feature type="signal peptide" evidence="2">
    <location>
        <begin position="1"/>
        <end position="22"/>
    </location>
</feature>
<organism evidence="3 4">
    <name type="scientific">Mucilaginibacter defluvii</name>
    <dbReference type="NCBI Taxonomy" id="1196019"/>
    <lineage>
        <taxon>Bacteria</taxon>
        <taxon>Pseudomonadati</taxon>
        <taxon>Bacteroidota</taxon>
        <taxon>Sphingobacteriia</taxon>
        <taxon>Sphingobacteriales</taxon>
        <taxon>Sphingobacteriaceae</taxon>
        <taxon>Mucilaginibacter</taxon>
    </lineage>
</organism>
<proteinExistence type="predicted"/>
<gene>
    <name evidence="3" type="ORF">GCM10023313_06120</name>
</gene>
<keyword evidence="2" id="KW-0732">Signal</keyword>
<evidence type="ECO:0000313" key="3">
    <source>
        <dbReference type="EMBL" id="GAA4906183.1"/>
    </source>
</evidence>